<dbReference type="Proteomes" id="UP000837801">
    <property type="component" value="Unassembled WGS sequence"/>
</dbReference>
<dbReference type="HAMAP" id="MF_03047">
    <property type="entry name" value="Sgf11"/>
    <property type="match status" value="1"/>
</dbReference>
<dbReference type="Gene3D" id="3.30.160.60">
    <property type="entry name" value="Classic Zinc Finger"/>
    <property type="match status" value="1"/>
</dbReference>
<comment type="domain">
    <text evidence="10">The long N-terminal helix forms part of the 'assembly lobe' of the SAGA deubiquitination module.</text>
</comment>
<comment type="function">
    <text evidence="10 11">Functions as component of the transcription regulatory histone acetylation (HAT) complex SAGA. At the promoters, SAGA is required for recruitment of the basal transcription machinery. It influences RNA polymerase II transcriptional activity through different activities such as TBP interaction and promoter selectivity, interaction with transcription activators, and chromatin modification through histone acetylation and deubiquitination. SAGA acetylates nucleosomal histone H3 to some extent (to form H3K9ac, H3K14ac, H3K18ac and H3K23ac). SAGA interacts with DNA via upstream activating sequences (UASs). Involved in transcriptional regulation of a subset of SAGA-regulated genes. Within the SAGA complex, participates in a subcomplex, that specifically deubiquitinates histones H2B.</text>
</comment>
<keyword evidence="8 10" id="KW-0804">Transcription</keyword>
<dbReference type="AlphaFoldDB" id="A0A9P0QUN5"/>
<dbReference type="OrthoDB" id="21557at2759"/>
<proteinExistence type="inferred from homology"/>
<evidence type="ECO:0000256" key="2">
    <source>
        <dbReference type="ARBA" id="ARBA00022723"/>
    </source>
</evidence>
<dbReference type="GO" id="GO:0071819">
    <property type="term" value="C:DUBm complex"/>
    <property type="evidence" value="ECO:0007669"/>
    <property type="project" value="UniProtKB-UniRule"/>
</dbReference>
<dbReference type="GO" id="GO:0006325">
    <property type="term" value="P:chromatin organization"/>
    <property type="evidence" value="ECO:0007669"/>
    <property type="project" value="UniProtKB-KW"/>
</dbReference>
<evidence type="ECO:0000256" key="3">
    <source>
        <dbReference type="ARBA" id="ARBA00022771"/>
    </source>
</evidence>
<comment type="similarity">
    <text evidence="10 11">Belongs to the SGF11 family.</text>
</comment>
<comment type="subcellular location">
    <subcellularLocation>
        <location evidence="1 10 11">Nucleus</location>
    </subcellularLocation>
</comment>
<keyword evidence="4 10" id="KW-0862">Zinc</keyword>
<comment type="caution">
    <text evidence="12">The sequence shown here is derived from an EMBL/GenBank/DDBJ whole genome shotgun (WGS) entry which is preliminary data.</text>
</comment>
<evidence type="ECO:0000256" key="6">
    <source>
        <dbReference type="ARBA" id="ARBA00023015"/>
    </source>
</evidence>
<keyword evidence="9 10" id="KW-0539">Nucleus</keyword>
<reference evidence="12" key="1">
    <citation type="submission" date="2022-03" db="EMBL/GenBank/DDBJ databases">
        <authorList>
            <person name="Legras J.-L."/>
            <person name="Devillers H."/>
            <person name="Grondin C."/>
        </authorList>
    </citation>
    <scope>NUCLEOTIDE SEQUENCE</scope>
    <source>
        <strain evidence="12">CLIB 1423</strain>
    </source>
</reference>
<comment type="domain">
    <text evidence="10">The C-terminal SGF11-type zinc-finger domain together with the C-terminal catalytic domain of UBP8 forms the 'catalytic lobe' of the SAGA deubiquitination module.</text>
</comment>
<organism evidence="12 13">
    <name type="scientific">[Candida] railenensis</name>
    <dbReference type="NCBI Taxonomy" id="45579"/>
    <lineage>
        <taxon>Eukaryota</taxon>
        <taxon>Fungi</taxon>
        <taxon>Dikarya</taxon>
        <taxon>Ascomycota</taxon>
        <taxon>Saccharomycotina</taxon>
        <taxon>Pichiomycetes</taxon>
        <taxon>Debaryomycetaceae</taxon>
        <taxon>Kurtzmaniella</taxon>
    </lineage>
</organism>
<dbReference type="Pfam" id="PF08209">
    <property type="entry name" value="Sgf11"/>
    <property type="match status" value="1"/>
</dbReference>
<dbReference type="GO" id="GO:0003713">
    <property type="term" value="F:transcription coactivator activity"/>
    <property type="evidence" value="ECO:0007669"/>
    <property type="project" value="UniProtKB-UniRule"/>
</dbReference>
<accession>A0A9P0QUN5</accession>
<evidence type="ECO:0000256" key="10">
    <source>
        <dbReference type="HAMAP-Rule" id="MF_03047"/>
    </source>
</evidence>
<protein>
    <recommendedName>
        <fullName evidence="10 11">SAGA-associated factor 11</fullName>
    </recommendedName>
</protein>
<keyword evidence="13" id="KW-1185">Reference proteome</keyword>
<evidence type="ECO:0000256" key="9">
    <source>
        <dbReference type="ARBA" id="ARBA00023242"/>
    </source>
</evidence>
<evidence type="ECO:0000256" key="4">
    <source>
        <dbReference type="ARBA" id="ARBA00022833"/>
    </source>
</evidence>
<evidence type="ECO:0000256" key="11">
    <source>
        <dbReference type="RuleBase" id="RU261113"/>
    </source>
</evidence>
<evidence type="ECO:0000313" key="12">
    <source>
        <dbReference type="EMBL" id="CAH2355974.1"/>
    </source>
</evidence>
<evidence type="ECO:0000256" key="8">
    <source>
        <dbReference type="ARBA" id="ARBA00023163"/>
    </source>
</evidence>
<dbReference type="InterPro" id="IPR013246">
    <property type="entry name" value="SAGA_su_Sgf11"/>
</dbReference>
<evidence type="ECO:0000256" key="7">
    <source>
        <dbReference type="ARBA" id="ARBA00023159"/>
    </source>
</evidence>
<keyword evidence="3 10" id="KW-0863">Zinc-finger</keyword>
<feature type="zinc finger region" description="SGF11-type" evidence="10">
    <location>
        <begin position="80"/>
        <end position="101"/>
    </location>
</feature>
<evidence type="ECO:0000313" key="13">
    <source>
        <dbReference type="Proteomes" id="UP000837801"/>
    </source>
</evidence>
<keyword evidence="6 10" id="KW-0805">Transcription regulation</keyword>
<sequence>MTEQPVTLQVLVSRFGDEHLIDNIVRQQTLQSVSRHRSLQENVANSSDAKITTNYQTTASKDIYGQDKLKLKTSEGSRYFQCENCGRKISGGRFASHINKCLERRGR</sequence>
<evidence type="ECO:0000256" key="5">
    <source>
        <dbReference type="ARBA" id="ARBA00022853"/>
    </source>
</evidence>
<evidence type="ECO:0000256" key="1">
    <source>
        <dbReference type="ARBA" id="ARBA00004123"/>
    </source>
</evidence>
<name>A0A9P0QUN5_9ASCO</name>
<dbReference type="GO" id="GO:0000124">
    <property type="term" value="C:SAGA complex"/>
    <property type="evidence" value="ECO:0007669"/>
    <property type="project" value="UniProtKB-UniRule"/>
</dbReference>
<dbReference type="GO" id="GO:0008270">
    <property type="term" value="F:zinc ion binding"/>
    <property type="evidence" value="ECO:0007669"/>
    <property type="project" value="UniProtKB-UniRule"/>
</dbReference>
<keyword evidence="7 10" id="KW-0010">Activator</keyword>
<dbReference type="EMBL" id="CAKXYY010000041">
    <property type="protein sequence ID" value="CAH2355974.1"/>
    <property type="molecule type" value="Genomic_DNA"/>
</dbReference>
<comment type="subunit">
    <text evidence="10 11">Component of the 1.8 MDa SAGA transcription coactivator-HAT complex. SAGA is built of 5 distinct domains with specialized functions. Within the SAGA complex, SUS1, SGF11, SGF73 and UBP8 form an additional subcomplex of SAGA called the DUB module (deubiquitination module). Interacts directly with SGF73, SUS1 and UBP8.</text>
</comment>
<keyword evidence="5 10" id="KW-0156">Chromatin regulator</keyword>
<gene>
    <name evidence="10" type="primary">SGF11</name>
    <name evidence="12" type="ORF">CLIB1423_41S00210</name>
</gene>
<keyword evidence="2 10" id="KW-0479">Metal-binding</keyword>